<dbReference type="EMBL" id="CAJOBH010074609">
    <property type="protein sequence ID" value="CAF4487999.1"/>
    <property type="molecule type" value="Genomic_DNA"/>
</dbReference>
<dbReference type="Proteomes" id="UP000681967">
    <property type="component" value="Unassembled WGS sequence"/>
</dbReference>
<comment type="caution">
    <text evidence="1">The sequence shown here is derived from an EMBL/GenBank/DDBJ whole genome shotgun (WGS) entry which is preliminary data.</text>
</comment>
<feature type="non-terminal residue" evidence="1">
    <location>
        <position position="80"/>
    </location>
</feature>
<accession>A0A8S2XDL0</accession>
<evidence type="ECO:0000313" key="2">
    <source>
        <dbReference type="Proteomes" id="UP000681967"/>
    </source>
</evidence>
<name>A0A8S2XDL0_9BILA</name>
<dbReference type="AlphaFoldDB" id="A0A8S2XDL0"/>
<sequence length="80" mass="9548">IVASYNEQIEYTELLKYWYKKANLPYFVLTDLDLTKRVEFIEKHINGYFHWLSPAMPIPLCLPFHLNKHQHHGHNNVATP</sequence>
<organism evidence="1 2">
    <name type="scientific">Rotaria magnacalcarata</name>
    <dbReference type="NCBI Taxonomy" id="392030"/>
    <lineage>
        <taxon>Eukaryota</taxon>
        <taxon>Metazoa</taxon>
        <taxon>Spiralia</taxon>
        <taxon>Gnathifera</taxon>
        <taxon>Rotifera</taxon>
        <taxon>Eurotatoria</taxon>
        <taxon>Bdelloidea</taxon>
        <taxon>Philodinida</taxon>
        <taxon>Philodinidae</taxon>
        <taxon>Rotaria</taxon>
    </lineage>
</organism>
<evidence type="ECO:0000313" key="1">
    <source>
        <dbReference type="EMBL" id="CAF4487999.1"/>
    </source>
</evidence>
<reference evidence="1" key="1">
    <citation type="submission" date="2021-02" db="EMBL/GenBank/DDBJ databases">
        <authorList>
            <person name="Nowell W R."/>
        </authorList>
    </citation>
    <scope>NUCLEOTIDE SEQUENCE</scope>
</reference>
<protein>
    <submittedName>
        <fullName evidence="1">Uncharacterized protein</fullName>
    </submittedName>
</protein>
<feature type="non-terminal residue" evidence="1">
    <location>
        <position position="1"/>
    </location>
</feature>
<gene>
    <name evidence="1" type="ORF">BYL167_LOCUS35436</name>
</gene>
<proteinExistence type="predicted"/>